<dbReference type="OrthoDB" id="2973282at2759"/>
<feature type="domain" description="F-box" evidence="2">
    <location>
        <begin position="50"/>
        <end position="102"/>
    </location>
</feature>
<dbReference type="AlphaFoldDB" id="A0A6A4I6Y9"/>
<evidence type="ECO:0000313" key="4">
    <source>
        <dbReference type="Proteomes" id="UP000799118"/>
    </source>
</evidence>
<sequence>LEECDAEVIRLQKEIHHLQARIIHIQNQRQQLEHYKNCLQCLRMPMRRFPNEILLRIFDLACDMNIIPSKLQAMPALAISHVSSRWRNLAISYPDLWSRICIITDGLDHYSWARVFQLYLDSSQQSFLTLEYIGNTQDLVSDALTVHGVHKDRFKELTI</sequence>
<dbReference type="SUPFAM" id="SSF81383">
    <property type="entry name" value="F-box domain"/>
    <property type="match status" value="1"/>
</dbReference>
<reference evidence="3" key="1">
    <citation type="journal article" date="2019" name="Environ. Microbiol.">
        <title>Fungal ecological strategies reflected in gene transcription - a case study of two litter decomposers.</title>
        <authorList>
            <person name="Barbi F."/>
            <person name="Kohler A."/>
            <person name="Barry K."/>
            <person name="Baskaran P."/>
            <person name="Daum C."/>
            <person name="Fauchery L."/>
            <person name="Ihrmark K."/>
            <person name="Kuo A."/>
            <person name="LaButti K."/>
            <person name="Lipzen A."/>
            <person name="Morin E."/>
            <person name="Grigoriev I.V."/>
            <person name="Henrissat B."/>
            <person name="Lindahl B."/>
            <person name="Martin F."/>
        </authorList>
    </citation>
    <scope>NUCLEOTIDE SEQUENCE</scope>
    <source>
        <strain evidence="3">JB14</strain>
    </source>
</reference>
<keyword evidence="1" id="KW-0175">Coiled coil</keyword>
<accession>A0A6A4I6Y9</accession>
<evidence type="ECO:0000256" key="1">
    <source>
        <dbReference type="SAM" id="Coils"/>
    </source>
</evidence>
<feature type="non-terminal residue" evidence="3">
    <location>
        <position position="1"/>
    </location>
</feature>
<dbReference type="Pfam" id="PF12937">
    <property type="entry name" value="F-box-like"/>
    <property type="match status" value="1"/>
</dbReference>
<name>A0A6A4I6Y9_9AGAR</name>
<evidence type="ECO:0000313" key="3">
    <source>
        <dbReference type="EMBL" id="KAE9404525.1"/>
    </source>
</evidence>
<dbReference type="InterPro" id="IPR001810">
    <property type="entry name" value="F-box_dom"/>
</dbReference>
<keyword evidence="4" id="KW-1185">Reference proteome</keyword>
<dbReference type="EMBL" id="ML769416">
    <property type="protein sequence ID" value="KAE9404525.1"/>
    <property type="molecule type" value="Genomic_DNA"/>
</dbReference>
<feature type="coiled-coil region" evidence="1">
    <location>
        <begin position="1"/>
        <end position="28"/>
    </location>
</feature>
<dbReference type="InterPro" id="IPR036047">
    <property type="entry name" value="F-box-like_dom_sf"/>
</dbReference>
<gene>
    <name evidence="3" type="ORF">BT96DRAFT_790690</name>
</gene>
<evidence type="ECO:0000259" key="2">
    <source>
        <dbReference type="Pfam" id="PF12937"/>
    </source>
</evidence>
<dbReference type="Gene3D" id="1.20.1280.50">
    <property type="match status" value="1"/>
</dbReference>
<protein>
    <recommendedName>
        <fullName evidence="2">F-box domain-containing protein</fullName>
    </recommendedName>
</protein>
<organism evidence="3 4">
    <name type="scientific">Gymnopus androsaceus JB14</name>
    <dbReference type="NCBI Taxonomy" id="1447944"/>
    <lineage>
        <taxon>Eukaryota</taxon>
        <taxon>Fungi</taxon>
        <taxon>Dikarya</taxon>
        <taxon>Basidiomycota</taxon>
        <taxon>Agaricomycotina</taxon>
        <taxon>Agaricomycetes</taxon>
        <taxon>Agaricomycetidae</taxon>
        <taxon>Agaricales</taxon>
        <taxon>Marasmiineae</taxon>
        <taxon>Omphalotaceae</taxon>
        <taxon>Gymnopus</taxon>
    </lineage>
</organism>
<feature type="non-terminal residue" evidence="3">
    <location>
        <position position="159"/>
    </location>
</feature>
<proteinExistence type="predicted"/>
<dbReference type="Proteomes" id="UP000799118">
    <property type="component" value="Unassembled WGS sequence"/>
</dbReference>